<dbReference type="Proteomes" id="UP000278981">
    <property type="component" value="Unassembled WGS sequence"/>
</dbReference>
<comment type="caution">
    <text evidence="2">The sequence shown here is derived from an EMBL/GenBank/DDBJ whole genome shotgun (WGS) entry which is preliminary data.</text>
</comment>
<name>A0A3N9XZY8_9ACTN</name>
<dbReference type="AlphaFoldDB" id="A0A3N9XZY8"/>
<evidence type="ECO:0000313" key="2">
    <source>
        <dbReference type="EMBL" id="RQX18615.1"/>
    </source>
</evidence>
<evidence type="ECO:0000313" key="3">
    <source>
        <dbReference type="Proteomes" id="UP000278981"/>
    </source>
</evidence>
<feature type="region of interest" description="Disordered" evidence="1">
    <location>
        <begin position="32"/>
        <end position="67"/>
    </location>
</feature>
<evidence type="ECO:0000256" key="1">
    <source>
        <dbReference type="SAM" id="MobiDB-lite"/>
    </source>
</evidence>
<protein>
    <submittedName>
        <fullName evidence="2">Uncharacterized protein</fullName>
    </submittedName>
</protein>
<dbReference type="RefSeq" id="WP_124817349.1">
    <property type="nucleotide sequence ID" value="NZ_QDGB01000187.1"/>
</dbReference>
<organism evidence="2 3">
    <name type="scientific">Micromonospora ureilytica</name>
    <dbReference type="NCBI Taxonomy" id="709868"/>
    <lineage>
        <taxon>Bacteria</taxon>
        <taxon>Bacillati</taxon>
        <taxon>Actinomycetota</taxon>
        <taxon>Actinomycetes</taxon>
        <taxon>Micromonosporales</taxon>
        <taxon>Micromonosporaceae</taxon>
        <taxon>Micromonospora</taxon>
    </lineage>
</organism>
<sequence>MNSNSAERRTGRATARWGFLCLTLVLSACTPAGDSRRHSAPPADGAEPSTGTSGGGPPCTPSVDALPAPPAGYRLVGKDVAVPDAPVLSPEDSGEADPAARLFAKWGLVVRAGRVVDLRVAPGWQDKARLGWGGTGTPAATATVHACAPEGGQAQWLAFVGGTWVARAACVPLIVTSNGQDDRVNLGIGVPCDKTTTP</sequence>
<reference evidence="2 3" key="1">
    <citation type="submission" date="2018-04" db="EMBL/GenBank/DDBJ databases">
        <title>Micromonosporas from Atacama Desert.</title>
        <authorList>
            <person name="Carro L."/>
            <person name="Klenk H.-P."/>
            <person name="Goodfellow M."/>
        </authorList>
    </citation>
    <scope>NUCLEOTIDE SEQUENCE [LARGE SCALE GENOMIC DNA]</scope>
    <source>
        <strain evidence="2 3">LB19</strain>
    </source>
</reference>
<dbReference type="OrthoDB" id="3385710at2"/>
<proteinExistence type="predicted"/>
<accession>A0A3N9XZY8</accession>
<gene>
    <name evidence="2" type="ORF">DDE19_07130</name>
</gene>
<dbReference type="EMBL" id="QDGB01000187">
    <property type="protein sequence ID" value="RQX18615.1"/>
    <property type="molecule type" value="Genomic_DNA"/>
</dbReference>